<reference evidence="3 4" key="1">
    <citation type="submission" date="2017-10" db="EMBL/GenBank/DDBJ databases">
        <authorList>
            <person name="Regsiter A."/>
            <person name="William W."/>
        </authorList>
    </citation>
    <scope>NUCLEOTIDE SEQUENCE [LARGE SCALE GENOMIC DNA]</scope>
    <source>
        <strain evidence="1 4">CFBP6984</strain>
        <strain evidence="2 3">CFBP7430</strain>
    </source>
</reference>
<name>A0AB38E6Z2_XANCH</name>
<dbReference type="EMBL" id="OCYT01000146">
    <property type="protein sequence ID" value="SON88383.1"/>
    <property type="molecule type" value="Genomic_DNA"/>
</dbReference>
<evidence type="ECO:0000313" key="4">
    <source>
        <dbReference type="Proteomes" id="UP000234181"/>
    </source>
</evidence>
<gene>
    <name evidence="1" type="ORF">XAP6984_860006</name>
    <name evidence="2" type="ORF">XAP7430_830006</name>
</gene>
<sequence>MTREGSARSGSQFAFLPLCTAAVLLHHLIREHFDGVQKTGTLSATGTLHVAPRYAAPKGSAPWAKTLITLGDIYEEATRFHSDRTHDRHRDHCNLGRHCTAAVPELCRKVAGHCWSGRAEPGQDAVRNSFERRQGLDADDC</sequence>
<evidence type="ECO:0000313" key="1">
    <source>
        <dbReference type="EMBL" id="SON88383.1"/>
    </source>
</evidence>
<dbReference type="Proteomes" id="UP000234166">
    <property type="component" value="Unassembled WGS sequence"/>
</dbReference>
<proteinExistence type="predicted"/>
<protein>
    <submittedName>
        <fullName evidence="2">Uncharacterized protein</fullName>
    </submittedName>
</protein>
<comment type="caution">
    <text evidence="2">The sequence shown here is derived from an EMBL/GenBank/DDBJ whole genome shotgun (WGS) entry which is preliminary data.</text>
</comment>
<evidence type="ECO:0000313" key="2">
    <source>
        <dbReference type="EMBL" id="SON92685.1"/>
    </source>
</evidence>
<keyword evidence="4" id="KW-1185">Reference proteome</keyword>
<accession>A0AB38E6Z2</accession>
<organism evidence="2 3">
    <name type="scientific">Xanthomonas campestris pv. phaseoli</name>
    <dbReference type="NCBI Taxonomy" id="317013"/>
    <lineage>
        <taxon>Bacteria</taxon>
        <taxon>Pseudomonadati</taxon>
        <taxon>Pseudomonadota</taxon>
        <taxon>Gammaproteobacteria</taxon>
        <taxon>Lysobacterales</taxon>
        <taxon>Lysobacteraceae</taxon>
        <taxon>Xanthomonas</taxon>
    </lineage>
</organism>
<evidence type="ECO:0000313" key="3">
    <source>
        <dbReference type="Proteomes" id="UP000234166"/>
    </source>
</evidence>
<dbReference type="EMBL" id="OCYS01000142">
    <property type="protein sequence ID" value="SON92685.1"/>
    <property type="molecule type" value="Genomic_DNA"/>
</dbReference>
<dbReference type="Proteomes" id="UP000234181">
    <property type="component" value="Unassembled WGS sequence"/>
</dbReference>
<dbReference type="AlphaFoldDB" id="A0AB38E6Z2"/>